<name>A0ABM7PSQ1_SINCY</name>
<keyword evidence="3" id="KW-0963">Cytoplasm</keyword>
<dbReference type="EMBL" id="AP024525">
    <property type="protein sequence ID" value="BCT75177.1"/>
    <property type="molecule type" value="Genomic_DNA"/>
</dbReference>
<dbReference type="PANTHER" id="PTHR33643:SF1">
    <property type="entry name" value="UREASE ACCESSORY PROTEIN D"/>
    <property type="match status" value="1"/>
</dbReference>
<reference evidence="5 6" key="1">
    <citation type="journal article" date="2021" name="J. Biosci. Bioeng.">
        <title>Identification and characterization of a chc gene cluster responsible for the aromatization pathway of cyclohexanecarboxylate degradation in Sinomonas cyclohexanicum ATCC 51369.</title>
        <authorList>
            <person name="Yamamoto T."/>
            <person name="Hasegawa Y."/>
            <person name="Lau P.C.K."/>
            <person name="Iwaki H."/>
        </authorList>
    </citation>
    <scope>NUCLEOTIDE SEQUENCE [LARGE SCALE GENOMIC DNA]</scope>
    <source>
        <strain evidence="5 6">ATCC 51369</strain>
    </source>
</reference>
<accession>A0ABM7PSQ1</accession>
<dbReference type="InterPro" id="IPR002669">
    <property type="entry name" value="UreD"/>
</dbReference>
<comment type="subcellular location">
    <subcellularLocation>
        <location evidence="3">Cytoplasm</location>
    </subcellularLocation>
</comment>
<evidence type="ECO:0000313" key="6">
    <source>
        <dbReference type="Proteomes" id="UP001319861"/>
    </source>
</evidence>
<evidence type="ECO:0000256" key="2">
    <source>
        <dbReference type="ARBA" id="ARBA00023186"/>
    </source>
</evidence>
<keyword evidence="6" id="KW-1185">Reference proteome</keyword>
<comment type="similarity">
    <text evidence="1 3">Belongs to the UreD family.</text>
</comment>
<evidence type="ECO:0000256" key="1">
    <source>
        <dbReference type="ARBA" id="ARBA00007177"/>
    </source>
</evidence>
<dbReference type="Proteomes" id="UP001319861">
    <property type="component" value="Chromosome"/>
</dbReference>
<dbReference type="RefSeq" id="WP_229231945.1">
    <property type="nucleotide sequence ID" value="NZ_AP024525.1"/>
</dbReference>
<evidence type="ECO:0000256" key="4">
    <source>
        <dbReference type="SAM" id="MobiDB-lite"/>
    </source>
</evidence>
<evidence type="ECO:0000313" key="5">
    <source>
        <dbReference type="EMBL" id="BCT75177.1"/>
    </source>
</evidence>
<comment type="subunit">
    <text evidence="3">UreD, UreF and UreG form a complex that acts as a GTP-hydrolysis-dependent molecular chaperone, activating the urease apoprotein by helping to assemble the nickel containing metallocenter of UreC. The UreE protein probably delivers the nickel.</text>
</comment>
<gene>
    <name evidence="5" type="primary">ureD1</name>
    <name evidence="3" type="synonym">ureD</name>
    <name evidence="5" type="ORF">SCMU_10190</name>
</gene>
<dbReference type="HAMAP" id="MF_01384">
    <property type="entry name" value="UreD"/>
    <property type="match status" value="1"/>
</dbReference>
<comment type="function">
    <text evidence="3">Required for maturation of urease via the functional incorporation of the urease nickel metallocenter.</text>
</comment>
<keyword evidence="3" id="KW-0996">Nickel insertion</keyword>
<dbReference type="PANTHER" id="PTHR33643">
    <property type="entry name" value="UREASE ACCESSORY PROTEIN D"/>
    <property type="match status" value="1"/>
</dbReference>
<evidence type="ECO:0000256" key="3">
    <source>
        <dbReference type="HAMAP-Rule" id="MF_01384"/>
    </source>
</evidence>
<feature type="region of interest" description="Disordered" evidence="4">
    <location>
        <begin position="1"/>
        <end position="25"/>
    </location>
</feature>
<sequence length="298" mass="31338">MTAAARLAPGPRTTAAPHRTPDRPLTGELHLGVERRGARSVAVERFHTGALRVLRAHYPDASGQPLFTVVNPGGGYLGGDAYSTAVEVREGASVQLTTQAATKVYRTPQGPARADQRFALGPGARLESLPDPVIAYRGARYRQDTRADLAPDASLALAEVVTPGWAPDGQAFSFEEVSLVARVRVGGRLAVVDNLLLRPAEGGTAPLMLAGRSHVGSLLVVDPHAHDAAVVALRVHLADLFPHCLGGPLVGITRLAVPGFALRVLADSTGAAEAVVRAAVDWTRDAWHGLAPVALRKY</sequence>
<protein>
    <recommendedName>
        <fullName evidence="3">Urease accessory protein UreD</fullName>
    </recommendedName>
</protein>
<proteinExistence type="inferred from homology"/>
<organism evidence="5 6">
    <name type="scientific">Sinomonas cyclohexanicum</name>
    <name type="common">Corynebacterium cyclohexanicum</name>
    <dbReference type="NCBI Taxonomy" id="322009"/>
    <lineage>
        <taxon>Bacteria</taxon>
        <taxon>Bacillati</taxon>
        <taxon>Actinomycetota</taxon>
        <taxon>Actinomycetes</taxon>
        <taxon>Micrococcales</taxon>
        <taxon>Micrococcaceae</taxon>
        <taxon>Sinomonas</taxon>
    </lineage>
</organism>
<dbReference type="Pfam" id="PF01774">
    <property type="entry name" value="UreD"/>
    <property type="match status" value="1"/>
</dbReference>
<keyword evidence="2 3" id="KW-0143">Chaperone</keyword>